<feature type="transmembrane region" description="Helical" evidence="1">
    <location>
        <begin position="58"/>
        <end position="75"/>
    </location>
</feature>
<geneLocation type="mitochondrion" evidence="3"/>
<dbReference type="InterPro" id="IPR006350">
    <property type="entry name" value="Intron_endoG1"/>
</dbReference>
<dbReference type="SUPFAM" id="SSF82771">
    <property type="entry name" value="GIY-YIG endonuclease"/>
    <property type="match status" value="1"/>
</dbReference>
<accession>A0A086VL69</accession>
<feature type="domain" description="GIY-YIG" evidence="2">
    <location>
        <begin position="98"/>
        <end position="190"/>
    </location>
</feature>
<evidence type="ECO:0000313" key="4">
    <source>
        <dbReference type="Proteomes" id="UP000243308"/>
    </source>
</evidence>
<feature type="transmembrane region" description="Helical" evidence="1">
    <location>
        <begin position="24"/>
        <end position="46"/>
    </location>
</feature>
<evidence type="ECO:0000256" key="1">
    <source>
        <dbReference type="SAM" id="Phobius"/>
    </source>
</evidence>
<dbReference type="CDD" id="cd10445">
    <property type="entry name" value="GIY-YIG_bI1_like"/>
    <property type="match status" value="1"/>
</dbReference>
<dbReference type="OrthoDB" id="2446747at2759"/>
<dbReference type="NCBIfam" id="TIGR01453">
    <property type="entry name" value="grpIintron_endo"/>
    <property type="match status" value="1"/>
</dbReference>
<keyword evidence="3" id="KW-0496">Mitochondrion</keyword>
<keyword evidence="3" id="KW-0255">Endonuclease</keyword>
<dbReference type="Gene3D" id="3.40.1440.10">
    <property type="entry name" value="GIY-YIG endonuclease"/>
    <property type="match status" value="1"/>
</dbReference>
<dbReference type="Proteomes" id="UP000243308">
    <property type="component" value="Mitochondrion MT"/>
</dbReference>
<gene>
    <name evidence="3" type="ORF">MVEG_20006</name>
</gene>
<dbReference type="SMART" id="SM00465">
    <property type="entry name" value="GIYc"/>
    <property type="match status" value="1"/>
</dbReference>
<dbReference type="InterPro" id="IPR000305">
    <property type="entry name" value="GIY-YIG_endonuc"/>
</dbReference>
<dbReference type="Pfam" id="PF01541">
    <property type="entry name" value="GIY-YIG"/>
    <property type="match status" value="1"/>
</dbReference>
<keyword evidence="1" id="KW-0812">Transmembrane</keyword>
<evidence type="ECO:0000313" key="3">
    <source>
        <dbReference type="EMBL" id="KFH98268.1"/>
    </source>
</evidence>
<organism evidence="3 4">
    <name type="scientific">Podila verticillata NRRL 6337</name>
    <dbReference type="NCBI Taxonomy" id="1069443"/>
    <lineage>
        <taxon>Eukaryota</taxon>
        <taxon>Fungi</taxon>
        <taxon>Fungi incertae sedis</taxon>
        <taxon>Mucoromycota</taxon>
        <taxon>Mortierellomycotina</taxon>
        <taxon>Mortierellomycetes</taxon>
        <taxon>Mortierellales</taxon>
        <taxon>Mortierellaceae</taxon>
        <taxon>Podila</taxon>
    </lineage>
</organism>
<dbReference type="SMART" id="SM00497">
    <property type="entry name" value="IENR1"/>
    <property type="match status" value="1"/>
</dbReference>
<evidence type="ECO:0000259" key="2">
    <source>
        <dbReference type="PROSITE" id="PS50164"/>
    </source>
</evidence>
<proteinExistence type="predicted"/>
<reference evidence="3 4" key="1">
    <citation type="submission" date="2011-02" db="EMBL/GenBank/DDBJ databases">
        <title>The Genome Sequence of Mortierella verticillata NRRL 6337.</title>
        <authorList>
            <consortium name="The Broad Institute Genome Sequencing Platform"/>
            <person name="Russ C."/>
            <person name="Cuomo C."/>
            <person name="Burger G."/>
            <person name="Gray M.W."/>
            <person name="Holland P.W.H."/>
            <person name="King N."/>
            <person name="Lang F.B.F."/>
            <person name="Roger A.J."/>
            <person name="Ruiz-Trillo I."/>
            <person name="Young S.K."/>
            <person name="Zeng Q."/>
            <person name="Gargeya S."/>
            <person name="Alvarado L."/>
            <person name="Berlin A."/>
            <person name="Chapman S.B."/>
            <person name="Chen Z."/>
            <person name="Freedman E."/>
            <person name="Gellesch M."/>
            <person name="Goldberg J."/>
            <person name="Griggs A."/>
            <person name="Gujja S."/>
            <person name="Heilman E."/>
            <person name="Heiman D."/>
            <person name="Howarth C."/>
            <person name="Mehta T."/>
            <person name="Neiman D."/>
            <person name="Pearson M."/>
            <person name="Roberts A."/>
            <person name="Saif S."/>
            <person name="Shea T."/>
            <person name="Shenoy N."/>
            <person name="Sisk P."/>
            <person name="Stolte C."/>
            <person name="Sykes S."/>
            <person name="White J."/>
            <person name="Yandava C."/>
            <person name="Haas B."/>
            <person name="Nusbaum C."/>
            <person name="Birren B."/>
        </authorList>
    </citation>
    <scope>NUCLEOTIDE SEQUENCE [LARGE SCALE GENOMIC DNA]</scope>
    <source>
        <strain evidence="3 4">NRRL 6337</strain>
    </source>
</reference>
<keyword evidence="4" id="KW-1185">Reference proteome</keyword>
<dbReference type="PROSITE" id="PS50164">
    <property type="entry name" value="GIY_YIG"/>
    <property type="match status" value="1"/>
</dbReference>
<dbReference type="InterPro" id="IPR003647">
    <property type="entry name" value="Intron_nuc_1_rpt"/>
</dbReference>
<keyword evidence="3" id="KW-0540">Nuclease</keyword>
<dbReference type="GO" id="GO:0004519">
    <property type="term" value="F:endonuclease activity"/>
    <property type="evidence" value="ECO:0007669"/>
    <property type="project" value="UniProtKB-KW"/>
</dbReference>
<name>A0A086VL69_9FUNG</name>
<dbReference type="InterPro" id="IPR035901">
    <property type="entry name" value="GIY-YIG_endonuc_sf"/>
</dbReference>
<dbReference type="AlphaFoldDB" id="A0A086VL69"/>
<dbReference type="EMBL" id="CM002878">
    <property type="protein sequence ID" value="KFH98268.1"/>
    <property type="molecule type" value="Genomic_DNA"/>
</dbReference>
<protein>
    <submittedName>
        <fullName evidence="3">GIY-YIG endonuclease</fullName>
    </submittedName>
</protein>
<sequence>MLLLLKNKILVITIPLASTYSSTILIRFAFLIFLSGALLSEILGGLFQTTLLTLDKSILNLDLFLSMSLLPIVLYNSPRVLYINAKTDYKEILAENEGKSGIYVFINKINGNQYVGSAADLGDKKSGRLNRYYRPSYLTNKKLGASKIRRAILKYDYHNFMIGILEYCSIDQLTEREQFYISVLAPKYNILTAAKSSLGYKHSYDSLKKMSQPRPNFSPSKDHKEAIRLANANKILTLETKSKISTTLSHPIYVYTPNLSFLVKYPAITIAKLELKISPTTIKKYCISGEIYKNKYRFSYIPLSDNKNQ</sequence>
<keyword evidence="3" id="KW-0378">Hydrolase</keyword>
<keyword evidence="1" id="KW-0472">Membrane</keyword>
<keyword evidence="1" id="KW-1133">Transmembrane helix</keyword>